<feature type="compositionally biased region" description="Basic and acidic residues" evidence="1">
    <location>
        <begin position="83"/>
        <end position="98"/>
    </location>
</feature>
<dbReference type="Proteomes" id="UP000266841">
    <property type="component" value="Unassembled WGS sequence"/>
</dbReference>
<comment type="caution">
    <text evidence="2">The sequence shown here is derived from an EMBL/GenBank/DDBJ whole genome shotgun (WGS) entry which is preliminary data.</text>
</comment>
<evidence type="ECO:0000256" key="1">
    <source>
        <dbReference type="SAM" id="MobiDB-lite"/>
    </source>
</evidence>
<evidence type="ECO:0000313" key="2">
    <source>
        <dbReference type="EMBL" id="EJK71509.1"/>
    </source>
</evidence>
<accession>K0T2W4</accession>
<sequence>MRGRPRRRPTRRAEERTLPSPAGRYARPSGRESINIHGQPQAAKPRSREEATAKSTRTKKSWEMVDATTQTDSADNLTWGVLERNRRPSEHPWPDYRSRSIPGPRY</sequence>
<proteinExistence type="predicted"/>
<organism evidence="2 3">
    <name type="scientific">Thalassiosira oceanica</name>
    <name type="common">Marine diatom</name>
    <dbReference type="NCBI Taxonomy" id="159749"/>
    <lineage>
        <taxon>Eukaryota</taxon>
        <taxon>Sar</taxon>
        <taxon>Stramenopiles</taxon>
        <taxon>Ochrophyta</taxon>
        <taxon>Bacillariophyta</taxon>
        <taxon>Coscinodiscophyceae</taxon>
        <taxon>Thalassiosirophycidae</taxon>
        <taxon>Thalassiosirales</taxon>
        <taxon>Thalassiosiraceae</taxon>
        <taxon>Thalassiosira</taxon>
    </lineage>
</organism>
<reference evidence="2 3" key="1">
    <citation type="journal article" date="2012" name="Genome Biol.">
        <title>Genome and low-iron response of an oceanic diatom adapted to chronic iron limitation.</title>
        <authorList>
            <person name="Lommer M."/>
            <person name="Specht M."/>
            <person name="Roy A.S."/>
            <person name="Kraemer L."/>
            <person name="Andreson R."/>
            <person name="Gutowska M.A."/>
            <person name="Wolf J."/>
            <person name="Bergner S.V."/>
            <person name="Schilhabel M.B."/>
            <person name="Klostermeier U.C."/>
            <person name="Beiko R.G."/>
            <person name="Rosenstiel P."/>
            <person name="Hippler M."/>
            <person name="Laroche J."/>
        </authorList>
    </citation>
    <scope>NUCLEOTIDE SEQUENCE [LARGE SCALE GENOMIC DNA]</scope>
    <source>
        <strain evidence="2 3">CCMP1005</strain>
    </source>
</reference>
<keyword evidence="3" id="KW-1185">Reference proteome</keyword>
<feature type="region of interest" description="Disordered" evidence="1">
    <location>
        <begin position="1"/>
        <end position="106"/>
    </location>
</feature>
<dbReference type="EMBL" id="AGNL01007147">
    <property type="protein sequence ID" value="EJK71509.1"/>
    <property type="molecule type" value="Genomic_DNA"/>
</dbReference>
<feature type="compositionally biased region" description="Basic residues" evidence="1">
    <location>
        <begin position="1"/>
        <end position="10"/>
    </location>
</feature>
<dbReference type="AlphaFoldDB" id="K0T2W4"/>
<gene>
    <name evidence="2" type="ORF">THAOC_07041</name>
</gene>
<evidence type="ECO:0000313" key="3">
    <source>
        <dbReference type="Proteomes" id="UP000266841"/>
    </source>
</evidence>
<protein>
    <submittedName>
        <fullName evidence="2">Uncharacterized protein</fullName>
    </submittedName>
</protein>
<name>K0T2W4_THAOC</name>
<feature type="compositionally biased region" description="Polar residues" evidence="1">
    <location>
        <begin position="67"/>
        <end position="76"/>
    </location>
</feature>